<sequence length="275" mass="30828">MINNEWGIPITYSPKILSTEEPIIFMYDHDSQSWGKLYGIGVGPGDPELITLKGYHLLQRVPIVAFPAGVGDKPGIAEQIIAPWLKSDQLKLPLTFPYVQDEVILHQAWQQAAETVWLYLEQGQDVAFVCEGDVSFYSTFTYLAQTLKQFRPEVLVQTIPGICSPLAAVASLGIPLTIRDQKLAILPAIYAIADLETTLHQADVVVLMKVSSVYQQVWDVLQRFNLLEQAYIVERATLPNQVIYTGLSDRPHLRLSYFSILIIKTTLAHTSKQTC</sequence>
<reference evidence="9" key="1">
    <citation type="submission" date="2020-09" db="EMBL/GenBank/DDBJ databases">
        <authorList>
            <person name="Blom J."/>
        </authorList>
    </citation>
    <scope>NUCLEOTIDE SEQUENCE</scope>
    <source>
        <strain evidence="9">No.713</strain>
    </source>
</reference>
<evidence type="ECO:0000313" key="9">
    <source>
        <dbReference type="EMBL" id="CAD5973315.1"/>
    </source>
</evidence>
<proteinExistence type="inferred from homology"/>
<evidence type="ECO:0000256" key="3">
    <source>
        <dbReference type="ARBA" id="ARBA00022573"/>
    </source>
</evidence>
<dbReference type="EMBL" id="LR882967">
    <property type="protein sequence ID" value="CAD5973315.1"/>
    <property type="molecule type" value="Genomic_DNA"/>
</dbReference>
<dbReference type="InterPro" id="IPR014777">
    <property type="entry name" value="4pyrrole_Mease_sub1"/>
</dbReference>
<feature type="domain" description="Tetrapyrrole methylase" evidence="8">
    <location>
        <begin position="36"/>
        <end position="246"/>
    </location>
</feature>
<dbReference type="Proteomes" id="UP001153719">
    <property type="component" value="Chromosome"/>
</dbReference>
<dbReference type="InterPro" id="IPR006364">
    <property type="entry name" value="CobI/CbiL/CobIJ_dom"/>
</dbReference>
<dbReference type="InterPro" id="IPR014776">
    <property type="entry name" value="4pyrrole_Mease_sub2"/>
</dbReference>
<dbReference type="InterPro" id="IPR035996">
    <property type="entry name" value="4pyrrol_Methylase_sf"/>
</dbReference>
<dbReference type="GO" id="GO:0032259">
    <property type="term" value="P:methylation"/>
    <property type="evidence" value="ECO:0007669"/>
    <property type="project" value="UniProtKB-KW"/>
</dbReference>
<evidence type="ECO:0000259" key="8">
    <source>
        <dbReference type="Pfam" id="PF00590"/>
    </source>
</evidence>
<dbReference type="AlphaFoldDB" id="A0A9W4CVI9"/>
<dbReference type="SUPFAM" id="SSF53790">
    <property type="entry name" value="Tetrapyrrole methylase"/>
    <property type="match status" value="1"/>
</dbReference>
<dbReference type="NCBIfam" id="NF004614">
    <property type="entry name" value="PRK05948.1"/>
    <property type="match status" value="1"/>
</dbReference>
<keyword evidence="5 9" id="KW-0808">Transferase</keyword>
<name>A0A9W4CVI9_9CYAN</name>
<dbReference type="CDD" id="cd11645">
    <property type="entry name" value="Precorrin_2_C20_MT"/>
    <property type="match status" value="1"/>
</dbReference>
<keyword evidence="6" id="KW-0949">S-adenosyl-L-methionine</keyword>
<dbReference type="RefSeq" id="WP_367997195.1">
    <property type="nucleotide sequence ID" value="NZ_LR882967.1"/>
</dbReference>
<dbReference type="EC" id="2.1.1.130" evidence="9"/>
<comment type="pathway">
    <text evidence="1">Cofactor biosynthesis; adenosylcobalamin biosynthesis.</text>
</comment>
<organism evidence="9 10">
    <name type="scientific">Planktothrix pseudagardhii</name>
    <dbReference type="NCBI Taxonomy" id="132604"/>
    <lineage>
        <taxon>Bacteria</taxon>
        <taxon>Bacillati</taxon>
        <taxon>Cyanobacteriota</taxon>
        <taxon>Cyanophyceae</taxon>
        <taxon>Oscillatoriophycideae</taxon>
        <taxon>Oscillatoriales</taxon>
        <taxon>Microcoleaceae</taxon>
        <taxon>Planktothrix</taxon>
    </lineage>
</organism>
<dbReference type="InterPro" id="IPR012382">
    <property type="entry name" value="CobI/CbiL"/>
</dbReference>
<dbReference type="PIRSF" id="PIRSF036427">
    <property type="entry name" value="Precrrn-2_mtase"/>
    <property type="match status" value="1"/>
</dbReference>
<dbReference type="InterPro" id="IPR000878">
    <property type="entry name" value="4pyrrol_Mease"/>
</dbReference>
<evidence type="ECO:0000256" key="5">
    <source>
        <dbReference type="ARBA" id="ARBA00022679"/>
    </source>
</evidence>
<keyword evidence="3" id="KW-0169">Cobalamin biosynthesis</keyword>
<dbReference type="KEGG" id="ppsu:NO713_03980"/>
<protein>
    <submittedName>
        <fullName evidence="9">Precorrin-2 C(20)-methyltransferase</fullName>
        <ecNumber evidence="9">2.1.1.130</ecNumber>
    </submittedName>
</protein>
<dbReference type="GO" id="GO:0009236">
    <property type="term" value="P:cobalamin biosynthetic process"/>
    <property type="evidence" value="ECO:0007669"/>
    <property type="project" value="UniProtKB-UniRule"/>
</dbReference>
<gene>
    <name evidence="9" type="primary">cobI</name>
    <name evidence="9" type="ORF">NO713_03980</name>
</gene>
<evidence type="ECO:0000256" key="7">
    <source>
        <dbReference type="PIRNR" id="PIRNR036427"/>
    </source>
</evidence>
<dbReference type="Pfam" id="PF00590">
    <property type="entry name" value="TP_methylase"/>
    <property type="match status" value="1"/>
</dbReference>
<dbReference type="NCBIfam" id="TIGR01467">
    <property type="entry name" value="cobI_cbiL"/>
    <property type="match status" value="1"/>
</dbReference>
<evidence type="ECO:0000256" key="6">
    <source>
        <dbReference type="ARBA" id="ARBA00022691"/>
    </source>
</evidence>
<keyword evidence="4 9" id="KW-0489">Methyltransferase</keyword>
<dbReference type="PANTHER" id="PTHR43467">
    <property type="entry name" value="COBALT-PRECORRIN-2 C(20)-METHYLTRANSFERASE"/>
    <property type="match status" value="1"/>
</dbReference>
<evidence type="ECO:0000256" key="4">
    <source>
        <dbReference type="ARBA" id="ARBA00022603"/>
    </source>
</evidence>
<evidence type="ECO:0000313" key="10">
    <source>
        <dbReference type="Proteomes" id="UP001153719"/>
    </source>
</evidence>
<dbReference type="GO" id="GO:0030788">
    <property type="term" value="F:precorrin-2 C20-methyltransferase activity"/>
    <property type="evidence" value="ECO:0007669"/>
    <property type="project" value="UniProtKB-EC"/>
</dbReference>
<dbReference type="PANTHER" id="PTHR43467:SF2">
    <property type="entry name" value="COBALT-PRECORRIN-2 C(20)-METHYLTRANSFERASE"/>
    <property type="match status" value="1"/>
</dbReference>
<evidence type="ECO:0000256" key="2">
    <source>
        <dbReference type="ARBA" id="ARBA00005879"/>
    </source>
</evidence>
<dbReference type="Gene3D" id="3.30.950.10">
    <property type="entry name" value="Methyltransferase, Cobalt-precorrin-4 Transmethylase, Domain 2"/>
    <property type="match status" value="1"/>
</dbReference>
<dbReference type="Gene3D" id="3.40.1010.10">
    <property type="entry name" value="Cobalt-precorrin-4 Transmethylase, Domain 1"/>
    <property type="match status" value="1"/>
</dbReference>
<accession>A0A9W4CVI9</accession>
<comment type="similarity">
    <text evidence="2 7">Belongs to the precorrin methyltransferase family.</text>
</comment>
<keyword evidence="10" id="KW-1185">Reference proteome</keyword>
<evidence type="ECO:0000256" key="1">
    <source>
        <dbReference type="ARBA" id="ARBA00004953"/>
    </source>
</evidence>